<dbReference type="CDD" id="cd12148">
    <property type="entry name" value="fungal_TF_MHR"/>
    <property type="match status" value="1"/>
</dbReference>
<dbReference type="GO" id="GO:0003677">
    <property type="term" value="F:DNA binding"/>
    <property type="evidence" value="ECO:0007669"/>
    <property type="project" value="UniProtKB-KW"/>
</dbReference>
<evidence type="ECO:0000256" key="1">
    <source>
        <dbReference type="ARBA" id="ARBA00022723"/>
    </source>
</evidence>
<dbReference type="PANTHER" id="PTHR31313:SF81">
    <property type="entry name" value="TY1 ENHANCER ACTIVATOR"/>
    <property type="match status" value="1"/>
</dbReference>
<keyword evidence="9" id="KW-1185">Reference proteome</keyword>
<name>Q6BZ64_DEBHA</name>
<keyword evidence="2" id="KW-0862">Zinc</keyword>
<dbReference type="GO" id="GO:0006351">
    <property type="term" value="P:DNA-templated transcription"/>
    <property type="evidence" value="ECO:0007669"/>
    <property type="project" value="InterPro"/>
</dbReference>
<keyword evidence="4" id="KW-0238">DNA-binding</keyword>
<proteinExistence type="predicted"/>
<dbReference type="InterPro" id="IPR007219">
    <property type="entry name" value="XnlR_reg_dom"/>
</dbReference>
<organism evidence="8 9">
    <name type="scientific">Debaryomyces hansenii (strain ATCC 36239 / CBS 767 / BCRC 21394 / JCM 1990 / NBRC 0083 / IGC 2968)</name>
    <name type="common">Yeast</name>
    <name type="synonym">Torulaspora hansenii</name>
    <dbReference type="NCBI Taxonomy" id="284592"/>
    <lineage>
        <taxon>Eukaryota</taxon>
        <taxon>Fungi</taxon>
        <taxon>Dikarya</taxon>
        <taxon>Ascomycota</taxon>
        <taxon>Saccharomycotina</taxon>
        <taxon>Pichiomycetes</taxon>
        <taxon>Debaryomycetaceae</taxon>
        <taxon>Debaryomyces</taxon>
    </lineage>
</organism>
<evidence type="ECO:0000256" key="4">
    <source>
        <dbReference type="ARBA" id="ARBA00023125"/>
    </source>
</evidence>
<dbReference type="InterPro" id="IPR051615">
    <property type="entry name" value="Transcr_Regulatory_Elem"/>
</dbReference>
<keyword evidence="5" id="KW-0804">Transcription</keyword>
<evidence type="ECO:0000313" key="8">
    <source>
        <dbReference type="EMBL" id="CAG84457.2"/>
    </source>
</evidence>
<dbReference type="Pfam" id="PF04082">
    <property type="entry name" value="Fungal_trans"/>
    <property type="match status" value="1"/>
</dbReference>
<evidence type="ECO:0000256" key="3">
    <source>
        <dbReference type="ARBA" id="ARBA00023015"/>
    </source>
</evidence>
<evidence type="ECO:0000256" key="2">
    <source>
        <dbReference type="ARBA" id="ARBA00022833"/>
    </source>
</evidence>
<dbReference type="InParanoid" id="Q6BZ64"/>
<dbReference type="STRING" id="284592.Q6BZ64"/>
<dbReference type="EMBL" id="CR382133">
    <property type="protein sequence ID" value="CAG84457.2"/>
    <property type="molecule type" value="Genomic_DNA"/>
</dbReference>
<evidence type="ECO:0000256" key="6">
    <source>
        <dbReference type="ARBA" id="ARBA00023242"/>
    </source>
</evidence>
<dbReference type="KEGG" id="dha:DEHA2A03740g"/>
<dbReference type="GeneID" id="2899837"/>
<keyword evidence="3" id="KW-0805">Transcription regulation</keyword>
<dbReference type="GO" id="GO:0008270">
    <property type="term" value="F:zinc ion binding"/>
    <property type="evidence" value="ECO:0007669"/>
    <property type="project" value="InterPro"/>
</dbReference>
<reference evidence="8 9" key="1">
    <citation type="journal article" date="2004" name="Nature">
        <title>Genome evolution in yeasts.</title>
        <authorList>
            <consortium name="Genolevures"/>
            <person name="Dujon B."/>
            <person name="Sherman D."/>
            <person name="Fischer G."/>
            <person name="Durrens P."/>
            <person name="Casaregola S."/>
            <person name="Lafontaine I."/>
            <person name="de Montigny J."/>
            <person name="Marck C."/>
            <person name="Neuveglise C."/>
            <person name="Talla E."/>
            <person name="Goffard N."/>
            <person name="Frangeul L."/>
            <person name="Aigle M."/>
            <person name="Anthouard V."/>
            <person name="Babour A."/>
            <person name="Barbe V."/>
            <person name="Barnay S."/>
            <person name="Blanchin S."/>
            <person name="Beckerich J.M."/>
            <person name="Beyne E."/>
            <person name="Bleykasten C."/>
            <person name="Boisrame A."/>
            <person name="Boyer J."/>
            <person name="Cattolico L."/>
            <person name="Confanioleri F."/>
            <person name="de Daruvar A."/>
            <person name="Despons L."/>
            <person name="Fabre E."/>
            <person name="Fairhead C."/>
            <person name="Ferry-Dumazet H."/>
            <person name="Groppi A."/>
            <person name="Hantraye F."/>
            <person name="Hennequin C."/>
            <person name="Jauniaux N."/>
            <person name="Joyet P."/>
            <person name="Kachouri R."/>
            <person name="Kerrest A."/>
            <person name="Koszul R."/>
            <person name="Lemaire M."/>
            <person name="Lesur I."/>
            <person name="Ma L."/>
            <person name="Muller H."/>
            <person name="Nicaud J.M."/>
            <person name="Nikolski M."/>
            <person name="Oztas S."/>
            <person name="Ozier-Kalogeropoulos O."/>
            <person name="Pellenz S."/>
            <person name="Potier S."/>
            <person name="Richard G.F."/>
            <person name="Straub M.L."/>
            <person name="Suleau A."/>
            <person name="Swennene D."/>
            <person name="Tekaia F."/>
            <person name="Wesolowski-Louvel M."/>
            <person name="Westhof E."/>
            <person name="Wirth B."/>
            <person name="Zeniou-Meyer M."/>
            <person name="Zivanovic I."/>
            <person name="Bolotin-Fukuhara M."/>
            <person name="Thierry A."/>
            <person name="Bouchier C."/>
            <person name="Caudron B."/>
            <person name="Scarpelli C."/>
            <person name="Gaillardin C."/>
            <person name="Weissenbach J."/>
            <person name="Wincker P."/>
            <person name="Souciet J.L."/>
        </authorList>
    </citation>
    <scope>NUCLEOTIDE SEQUENCE [LARGE SCALE GENOMIC DNA]</scope>
    <source>
        <strain evidence="9">ATCC 36239 / CBS 767 / BCRC 21394 / JCM 1990 / NBRC 0083 / IGC 2968</strain>
    </source>
</reference>
<dbReference type="HOGENOM" id="CLU_871605_0_0_1"/>
<evidence type="ECO:0000259" key="7">
    <source>
        <dbReference type="Pfam" id="PF04082"/>
    </source>
</evidence>
<sequence>MRSSLSKHFWVAVGRLLQIVSSKKDRVKFLMVIASNMIAAVNPDLRRKNYSHTYVKSLEYRVAKLEQVLKKLQDCPLENHFPISNSLNLSDLVNKDEIYQTLSEYNETSSSVDQSNSTDYGSLSGYDDMIIKTVSASYSESTNSLNDTIKLRKNSGIAVYGSFHFYSHDSFLTKFFGVKYDNNTNPQTYTYFSEELVYSIVALSSKISSIQQVESESYEYYNKARRLVFDKLNVPKITTIQTLLYLAFYDLGEGYNSSAWLLNVIAFRIGRHRISMNPQNWHIKSKEILSAQDIEIRKPIYWGCYTADYLISLLLRRPF</sequence>
<dbReference type="PANTHER" id="PTHR31313">
    <property type="entry name" value="TY1 ENHANCER ACTIVATOR"/>
    <property type="match status" value="1"/>
</dbReference>
<keyword evidence="6" id="KW-0539">Nucleus</keyword>
<protein>
    <submittedName>
        <fullName evidence="8">DEHA2A03740p</fullName>
    </submittedName>
</protein>
<gene>
    <name evidence="8" type="ordered locus">DEHA2A03740g</name>
</gene>
<keyword evidence="1" id="KW-0479">Metal-binding</keyword>
<dbReference type="eggNOG" id="ENOG502QTSE">
    <property type="taxonomic scope" value="Eukaryota"/>
</dbReference>
<dbReference type="VEuPathDB" id="FungiDB:DEHA2A03740g"/>
<dbReference type="AlphaFoldDB" id="Q6BZ64"/>
<evidence type="ECO:0000313" key="9">
    <source>
        <dbReference type="Proteomes" id="UP000000599"/>
    </source>
</evidence>
<dbReference type="RefSeq" id="XP_456505.2">
    <property type="nucleotide sequence ID" value="XM_456505.1"/>
</dbReference>
<evidence type="ECO:0000256" key="5">
    <source>
        <dbReference type="ARBA" id="ARBA00023163"/>
    </source>
</evidence>
<dbReference type="Proteomes" id="UP000000599">
    <property type="component" value="Chromosome A"/>
</dbReference>
<dbReference type="OrthoDB" id="2428527at2759"/>
<feature type="domain" description="Xylanolytic transcriptional activator regulatory" evidence="7">
    <location>
        <begin position="160"/>
        <end position="319"/>
    </location>
</feature>
<accession>Q6BZ64</accession>